<comment type="caution">
    <text evidence="2">The sequence shown here is derived from an EMBL/GenBank/DDBJ whole genome shotgun (WGS) entry which is preliminary data.</text>
</comment>
<feature type="compositionally biased region" description="Pro residues" evidence="1">
    <location>
        <begin position="91"/>
        <end position="101"/>
    </location>
</feature>
<feature type="region of interest" description="Disordered" evidence="1">
    <location>
        <begin position="121"/>
        <end position="140"/>
    </location>
</feature>
<proteinExistence type="predicted"/>
<dbReference type="EMBL" id="BRXU01000007">
    <property type="protein sequence ID" value="GLC52997.1"/>
    <property type="molecule type" value="Genomic_DNA"/>
</dbReference>
<accession>A0A9W6BIV7</accession>
<reference evidence="2 3" key="1">
    <citation type="journal article" date="2023" name="Commun. Biol.">
        <title>Reorganization of the ancestral sex-determining regions during the evolution of trioecy in Pleodorina starrii.</title>
        <authorList>
            <person name="Takahashi K."/>
            <person name="Suzuki S."/>
            <person name="Kawai-Toyooka H."/>
            <person name="Yamamoto K."/>
            <person name="Hamaji T."/>
            <person name="Ootsuki R."/>
            <person name="Yamaguchi H."/>
            <person name="Kawachi M."/>
            <person name="Higashiyama T."/>
            <person name="Nozaki H."/>
        </authorList>
    </citation>
    <scope>NUCLEOTIDE SEQUENCE [LARGE SCALE GENOMIC DNA]</scope>
    <source>
        <strain evidence="2 3">NIES-4479</strain>
    </source>
</reference>
<feature type="compositionally biased region" description="Low complexity" evidence="1">
    <location>
        <begin position="102"/>
        <end position="116"/>
    </location>
</feature>
<dbReference type="Proteomes" id="UP001165080">
    <property type="component" value="Unassembled WGS sequence"/>
</dbReference>
<evidence type="ECO:0000256" key="1">
    <source>
        <dbReference type="SAM" id="MobiDB-lite"/>
    </source>
</evidence>
<name>A0A9W6BIV7_9CHLO</name>
<feature type="region of interest" description="Disordered" evidence="1">
    <location>
        <begin position="71"/>
        <end position="116"/>
    </location>
</feature>
<organism evidence="2 3">
    <name type="scientific">Pleodorina starrii</name>
    <dbReference type="NCBI Taxonomy" id="330485"/>
    <lineage>
        <taxon>Eukaryota</taxon>
        <taxon>Viridiplantae</taxon>
        <taxon>Chlorophyta</taxon>
        <taxon>core chlorophytes</taxon>
        <taxon>Chlorophyceae</taxon>
        <taxon>CS clade</taxon>
        <taxon>Chlamydomonadales</taxon>
        <taxon>Volvocaceae</taxon>
        <taxon>Pleodorina</taxon>
    </lineage>
</organism>
<gene>
    <name evidence="2" type="primary">PLEST002379</name>
    <name evidence="2" type="ORF">PLESTB_000697000</name>
</gene>
<protein>
    <submittedName>
        <fullName evidence="2">Uncharacterized protein</fullName>
    </submittedName>
</protein>
<dbReference type="AlphaFoldDB" id="A0A9W6BIV7"/>
<sequence length="159" mass="17043">MNPTEITKLCNRLDFTFIDLPDLISDDDDIDGHTCHTPPAFLTAPHQAPPAAPLHIPNYVTCQLPPQQPGPLGVLAGYGPQAQASQLQHAQPPPVWQPPPQGQQQSAGAASAGQPWWAAAAPAAPVLQQHDPMGMTWTAEHQRLAVEQQTRPAAWAKPS</sequence>
<evidence type="ECO:0000313" key="2">
    <source>
        <dbReference type="EMBL" id="GLC52997.1"/>
    </source>
</evidence>
<keyword evidence="3" id="KW-1185">Reference proteome</keyword>
<evidence type="ECO:0000313" key="3">
    <source>
        <dbReference type="Proteomes" id="UP001165080"/>
    </source>
</evidence>